<comment type="caution">
    <text evidence="1">The sequence shown here is derived from an EMBL/GenBank/DDBJ whole genome shotgun (WGS) entry which is preliminary data.</text>
</comment>
<dbReference type="Proteomes" id="UP000183567">
    <property type="component" value="Unassembled WGS sequence"/>
</dbReference>
<accession>A0A1J8QUU4</accession>
<gene>
    <name evidence="1" type="ORF">AZE42_02198</name>
</gene>
<evidence type="ECO:0000313" key="1">
    <source>
        <dbReference type="EMBL" id="OJA15436.1"/>
    </source>
</evidence>
<dbReference type="EMBL" id="LVVM01003113">
    <property type="protein sequence ID" value="OJA15436.1"/>
    <property type="molecule type" value="Genomic_DNA"/>
</dbReference>
<dbReference type="AlphaFoldDB" id="A0A1J8QUU4"/>
<protein>
    <submittedName>
        <fullName evidence="1">Uncharacterized protein</fullName>
    </submittedName>
</protein>
<proteinExistence type="predicted"/>
<organism evidence="1 2">
    <name type="scientific">Rhizopogon vesiculosus</name>
    <dbReference type="NCBI Taxonomy" id="180088"/>
    <lineage>
        <taxon>Eukaryota</taxon>
        <taxon>Fungi</taxon>
        <taxon>Dikarya</taxon>
        <taxon>Basidiomycota</taxon>
        <taxon>Agaricomycotina</taxon>
        <taxon>Agaricomycetes</taxon>
        <taxon>Agaricomycetidae</taxon>
        <taxon>Boletales</taxon>
        <taxon>Suillineae</taxon>
        <taxon>Rhizopogonaceae</taxon>
        <taxon>Rhizopogon</taxon>
    </lineage>
</organism>
<feature type="non-terminal residue" evidence="1">
    <location>
        <position position="121"/>
    </location>
</feature>
<evidence type="ECO:0000313" key="2">
    <source>
        <dbReference type="Proteomes" id="UP000183567"/>
    </source>
</evidence>
<reference evidence="1 2" key="1">
    <citation type="submission" date="2016-03" db="EMBL/GenBank/DDBJ databases">
        <title>Comparative genomics of the ectomycorrhizal sister species Rhizopogon vinicolor and Rhizopogon vesiculosus (Basidiomycota: Boletales) reveals a divergence of the mating type B locus.</title>
        <authorList>
            <person name="Mujic A.B."/>
            <person name="Kuo A."/>
            <person name="Tritt A."/>
            <person name="Lipzen A."/>
            <person name="Chen C."/>
            <person name="Johnson J."/>
            <person name="Sharma A."/>
            <person name="Barry K."/>
            <person name="Grigoriev I.V."/>
            <person name="Spatafora J.W."/>
        </authorList>
    </citation>
    <scope>NUCLEOTIDE SEQUENCE [LARGE SCALE GENOMIC DNA]</scope>
    <source>
        <strain evidence="1 2">AM-OR11-056</strain>
    </source>
</reference>
<name>A0A1J8QUU4_9AGAM</name>
<keyword evidence="2" id="KW-1185">Reference proteome</keyword>
<sequence length="121" mass="13893">MTRALILGLRATSNQLLRTPIPRHLHRLTELSTQSKKRKSTTANVGVSGRNIRIAYKKLSRRKVWASYLAKHGKRTPFVNHRHQMLLHHHDLLGLMHFEKTSEFSIALISTPPPCILSCRL</sequence>